<evidence type="ECO:0000313" key="3">
    <source>
        <dbReference type="Proteomes" id="UP000515490"/>
    </source>
</evidence>
<evidence type="ECO:0008006" key="4">
    <source>
        <dbReference type="Google" id="ProtNLM"/>
    </source>
</evidence>
<reference evidence="2 3" key="1">
    <citation type="submission" date="2020-06" db="EMBL/GenBank/DDBJ databases">
        <title>Metabacillus dokdonensis sp. nov., isolated from the rhizosphere of Elymus tsukushiensis, a plant native to the Dokdo Islands, Republic of Korea.</title>
        <authorList>
            <person name="Lee S.Y."/>
            <person name="Hwang Y.J."/>
            <person name="Son J.S."/>
            <person name="Ghim S.Y."/>
        </authorList>
    </citation>
    <scope>NUCLEOTIDE SEQUENCE [LARGE SCALE GENOMIC DNA]</scope>
    <source>
        <strain evidence="2 3">KUDC1714</strain>
    </source>
</reference>
<protein>
    <recommendedName>
        <fullName evidence="4">Tyr recombinase domain-containing protein</fullName>
    </recommendedName>
</protein>
<organism evidence="2 3">
    <name type="scientific">Metabacillus elymi</name>
    <dbReference type="NCBI Taxonomy" id="2745198"/>
    <lineage>
        <taxon>Bacteria</taxon>
        <taxon>Bacillati</taxon>
        <taxon>Bacillota</taxon>
        <taxon>Bacilli</taxon>
        <taxon>Bacillales</taxon>
        <taxon>Bacillaceae</taxon>
        <taxon>Metabacillus</taxon>
    </lineage>
</organism>
<accession>A0ABX6S7P3</accession>
<dbReference type="RefSeq" id="WP_185653354.1">
    <property type="nucleotide sequence ID" value="NZ_CP055263.1"/>
</dbReference>
<gene>
    <name evidence="2" type="ORF">HUW50_22670</name>
</gene>
<dbReference type="Proteomes" id="UP000515490">
    <property type="component" value="Chromosome"/>
</dbReference>
<evidence type="ECO:0000256" key="1">
    <source>
        <dbReference type="ARBA" id="ARBA00023172"/>
    </source>
</evidence>
<dbReference type="EMBL" id="CP055263">
    <property type="protein sequence ID" value="QNF30034.1"/>
    <property type="molecule type" value="Genomic_DNA"/>
</dbReference>
<keyword evidence="1" id="KW-0233">DNA recombination</keyword>
<evidence type="ECO:0000313" key="2">
    <source>
        <dbReference type="EMBL" id="QNF30034.1"/>
    </source>
</evidence>
<keyword evidence="3" id="KW-1185">Reference proteome</keyword>
<name>A0ABX6S7P3_9BACI</name>
<proteinExistence type="predicted"/>
<dbReference type="InterPro" id="IPR011010">
    <property type="entry name" value="DNA_brk_join_enz"/>
</dbReference>
<sequence>MGIRTMSEVVKKQNQKVFYSKFGLYFSVAIPCGLRRGELQGLQWEDIDLEKEIIYVTHSLLHLKDGGFLLKDPKTMGSIREIALPPNLIPLFKRYQVRDLERKNCYKTKGKVVTTSLSLLTNLDFHTLNLIQGQNGCDFYKEINSDIFDHMTFVTRQPLSYCHRE</sequence>
<dbReference type="InterPro" id="IPR013762">
    <property type="entry name" value="Integrase-like_cat_sf"/>
</dbReference>
<dbReference type="Gene3D" id="1.10.443.10">
    <property type="entry name" value="Intergrase catalytic core"/>
    <property type="match status" value="1"/>
</dbReference>
<dbReference type="SUPFAM" id="SSF56349">
    <property type="entry name" value="DNA breaking-rejoining enzymes"/>
    <property type="match status" value="1"/>
</dbReference>